<dbReference type="PANTHER" id="PTHR18934">
    <property type="entry name" value="ATP-DEPENDENT RNA HELICASE"/>
    <property type="match status" value="1"/>
</dbReference>
<dbReference type="SMART" id="SM00490">
    <property type="entry name" value="HELICc"/>
    <property type="match status" value="1"/>
</dbReference>
<feature type="domain" description="Helicase C-terminal" evidence="9">
    <location>
        <begin position="292"/>
        <end position="463"/>
    </location>
</feature>
<dbReference type="FunFam" id="3.40.50.300:FF:000145">
    <property type="entry name" value="probable ATP-dependent RNA helicase DHX40"/>
    <property type="match status" value="1"/>
</dbReference>
<dbReference type="Gene3D" id="3.40.50.300">
    <property type="entry name" value="P-loop containing nucleotide triphosphate hydrolases"/>
    <property type="match status" value="2"/>
</dbReference>
<dbReference type="InterPro" id="IPR027417">
    <property type="entry name" value="P-loop_NTPase"/>
</dbReference>
<dbReference type="SMART" id="SM00487">
    <property type="entry name" value="DEXDc"/>
    <property type="match status" value="1"/>
</dbReference>
<dbReference type="InterPro" id="IPR014001">
    <property type="entry name" value="Helicase_ATP-bd"/>
</dbReference>
<dbReference type="InterPro" id="IPR011545">
    <property type="entry name" value="DEAD/DEAH_box_helicase_dom"/>
</dbReference>
<evidence type="ECO:0000256" key="7">
    <source>
        <dbReference type="SAM" id="MobiDB-lite"/>
    </source>
</evidence>
<dbReference type="VEuPathDB" id="VectorBase:CSON005151"/>
<feature type="compositionally biased region" description="Low complexity" evidence="7">
    <location>
        <begin position="20"/>
        <end position="50"/>
    </location>
</feature>
<evidence type="ECO:0000256" key="4">
    <source>
        <dbReference type="ARBA" id="ARBA00022806"/>
    </source>
</evidence>
<feature type="region of interest" description="Disordered" evidence="7">
    <location>
        <begin position="1"/>
        <end position="57"/>
    </location>
</feature>
<dbReference type="PROSITE" id="PS51192">
    <property type="entry name" value="HELICASE_ATP_BIND_1"/>
    <property type="match status" value="1"/>
</dbReference>
<dbReference type="CDD" id="cd17978">
    <property type="entry name" value="DEXHc_DHX33"/>
    <property type="match status" value="1"/>
</dbReference>
<evidence type="ECO:0000313" key="10">
    <source>
        <dbReference type="EMBL" id="SSX32570.1"/>
    </source>
</evidence>
<evidence type="ECO:0000256" key="5">
    <source>
        <dbReference type="ARBA" id="ARBA00022840"/>
    </source>
</evidence>
<keyword evidence="2" id="KW-0547">Nucleotide-binding</keyword>
<dbReference type="GO" id="GO:0005524">
    <property type="term" value="F:ATP binding"/>
    <property type="evidence" value="ECO:0007669"/>
    <property type="project" value="UniProtKB-KW"/>
</dbReference>
<dbReference type="InterPro" id="IPR048333">
    <property type="entry name" value="HA2_WH"/>
</dbReference>
<organism evidence="10">
    <name type="scientific">Culicoides sonorensis</name>
    <name type="common">Biting midge</name>
    <dbReference type="NCBI Taxonomy" id="179676"/>
    <lineage>
        <taxon>Eukaryota</taxon>
        <taxon>Metazoa</taxon>
        <taxon>Ecdysozoa</taxon>
        <taxon>Arthropoda</taxon>
        <taxon>Hexapoda</taxon>
        <taxon>Insecta</taxon>
        <taxon>Pterygota</taxon>
        <taxon>Neoptera</taxon>
        <taxon>Endopterygota</taxon>
        <taxon>Diptera</taxon>
        <taxon>Nematocera</taxon>
        <taxon>Chironomoidea</taxon>
        <taxon>Ceratopogonidae</taxon>
        <taxon>Ceratopogoninae</taxon>
        <taxon>Culicoides</taxon>
        <taxon>Monoculicoides</taxon>
    </lineage>
</organism>
<evidence type="ECO:0000256" key="2">
    <source>
        <dbReference type="ARBA" id="ARBA00022741"/>
    </source>
</evidence>
<dbReference type="Pfam" id="PF04408">
    <property type="entry name" value="WHD_HA2"/>
    <property type="match status" value="1"/>
</dbReference>
<dbReference type="SUPFAM" id="SSF52540">
    <property type="entry name" value="P-loop containing nucleoside triphosphate hydrolases"/>
    <property type="match status" value="1"/>
</dbReference>
<evidence type="ECO:0000256" key="1">
    <source>
        <dbReference type="ARBA" id="ARBA00012552"/>
    </source>
</evidence>
<dbReference type="CDD" id="cd18791">
    <property type="entry name" value="SF2_C_RHA"/>
    <property type="match status" value="1"/>
</dbReference>
<dbReference type="InterPro" id="IPR007502">
    <property type="entry name" value="Helicase-assoc_dom"/>
</dbReference>
<dbReference type="Pfam" id="PF07717">
    <property type="entry name" value="OB_NTP_bind"/>
    <property type="match status" value="1"/>
</dbReference>
<dbReference type="InterPro" id="IPR011709">
    <property type="entry name" value="DEAD-box_helicase_OB_fold"/>
</dbReference>
<reference evidence="10" key="1">
    <citation type="submission" date="2018-07" db="EMBL/GenBank/DDBJ databases">
        <authorList>
            <person name="Quirk P.G."/>
            <person name="Krulwich T.A."/>
        </authorList>
    </citation>
    <scope>NUCLEOTIDE SEQUENCE</scope>
</reference>
<accession>A0A336MR68</accession>
<dbReference type="OMA" id="CHENFLH"/>
<dbReference type="GO" id="GO:0016787">
    <property type="term" value="F:hydrolase activity"/>
    <property type="evidence" value="ECO:0007669"/>
    <property type="project" value="UniProtKB-KW"/>
</dbReference>
<protein>
    <recommendedName>
        <fullName evidence="1">RNA helicase</fullName>
        <ecNumber evidence="1">3.6.4.13</ecNumber>
    </recommendedName>
</protein>
<dbReference type="PANTHER" id="PTHR18934:SF118">
    <property type="entry name" value="ATP-DEPENDENT RNA HELICASE DHX33"/>
    <property type="match status" value="1"/>
</dbReference>
<dbReference type="AlphaFoldDB" id="A0A336MR68"/>
<dbReference type="SMART" id="SM00847">
    <property type="entry name" value="HA2"/>
    <property type="match status" value="1"/>
</dbReference>
<dbReference type="InterPro" id="IPR001650">
    <property type="entry name" value="Helicase_C-like"/>
</dbReference>
<keyword evidence="4" id="KW-0347">Helicase</keyword>
<dbReference type="GO" id="GO:0045943">
    <property type="term" value="P:positive regulation of transcription by RNA polymerase I"/>
    <property type="evidence" value="ECO:0007669"/>
    <property type="project" value="TreeGrafter"/>
</dbReference>
<dbReference type="Pfam" id="PF00271">
    <property type="entry name" value="Helicase_C"/>
    <property type="match status" value="1"/>
</dbReference>
<evidence type="ECO:0000256" key="3">
    <source>
        <dbReference type="ARBA" id="ARBA00022801"/>
    </source>
</evidence>
<proteinExistence type="predicted"/>
<gene>
    <name evidence="10" type="primary">CSON005151</name>
</gene>
<dbReference type="EMBL" id="UFQT01002065">
    <property type="protein sequence ID" value="SSX32570.1"/>
    <property type="molecule type" value="Genomic_DNA"/>
</dbReference>
<dbReference type="FunFam" id="3.40.50.300:FF:000750">
    <property type="entry name" value="Putative ATP-dependent RNA helicase DHX33"/>
    <property type="match status" value="1"/>
</dbReference>
<evidence type="ECO:0000259" key="9">
    <source>
        <dbReference type="PROSITE" id="PS51194"/>
    </source>
</evidence>
<dbReference type="EC" id="3.6.4.13" evidence="1"/>
<name>A0A336MR68_CULSO</name>
<keyword evidence="5" id="KW-0067">ATP-binding</keyword>
<comment type="catalytic activity">
    <reaction evidence="6">
        <text>ATP + H2O = ADP + phosphate + H(+)</text>
        <dbReference type="Rhea" id="RHEA:13065"/>
        <dbReference type="ChEBI" id="CHEBI:15377"/>
        <dbReference type="ChEBI" id="CHEBI:15378"/>
        <dbReference type="ChEBI" id="CHEBI:30616"/>
        <dbReference type="ChEBI" id="CHEBI:43474"/>
        <dbReference type="ChEBI" id="CHEBI:456216"/>
        <dbReference type="EC" id="3.6.4.13"/>
    </reaction>
</comment>
<dbReference type="GO" id="GO:0003724">
    <property type="term" value="F:RNA helicase activity"/>
    <property type="evidence" value="ECO:0007669"/>
    <property type="project" value="UniProtKB-EC"/>
</dbReference>
<evidence type="ECO:0000259" key="8">
    <source>
        <dbReference type="PROSITE" id="PS51192"/>
    </source>
</evidence>
<dbReference type="PROSITE" id="PS51194">
    <property type="entry name" value="HELICASE_CTER"/>
    <property type="match status" value="1"/>
</dbReference>
<evidence type="ECO:0000256" key="6">
    <source>
        <dbReference type="ARBA" id="ARBA00047984"/>
    </source>
</evidence>
<sequence length="757" mass="85793">MDSKYNITSKHTSQQTFRNSFSTQSGSQSTTSAHNNHNSNNGNNHNNGNSFSFKRKSFGDTETNGFKKLKQERPHQTKSIQEQKRALPIFSVKEQLLHEIECRHTVIVLGETGSGKTTQIPQFLHEMGLSDEGIIGITQPRRVAAISVSRRVSAEMGTEIGTKVGYKVRFDDCTTDETKIKFLTDGSLLREALSDKLLRQYRVIILDEAHERTINTDILFGIVKEAQRARRQSYSQIPPLKIIIMSATMDVDHFSEYFNNCPVLYLEGRTHNIRFMHIKKSQSDYVSTCLQTILDLHTKAPENHDFLVFLTGQDEIDAMVNTIKQISSTLEGPRIRPFPLYAALPYRKQMEVFAPAVPNTRKIILSTNIAETSLTIPGIKYVIDSGMVKMRTHDPITGIDTLKVSQISKAQALQRAGRAGRESDGFCYRAYTLNEYESMAKATIPEIRRCNLASVALQLLNMDIEYDKFDFIDVPPIEGVKSAVKQLLNLGAINDLLKPKLTDLGKKMCRFPLDPQYSKILLASSSFNCVEEMLNIISVLASENIFLYPNDKKELARERHAMFEDKQGDHITLLRIFRAYLQTEKTNVSFSKHIVTDVIVFCNLFLQSWCRENFFNYKSLDYAKKVKQQLSEICHRLGMPASSCGSDTDAVRKCLITGLFTNIAELQSDNHYLTLSNNRQRVKIHPSSVLCDKEKPKLILFSELITTGRTYVRTVTSIEPEWVTDYMPKLARNAATNGFKTMNGGPSNSTSSNLFRF</sequence>
<feature type="domain" description="Helicase ATP-binding" evidence="8">
    <location>
        <begin position="97"/>
        <end position="267"/>
    </location>
</feature>
<dbReference type="Gene3D" id="1.20.120.1080">
    <property type="match status" value="1"/>
</dbReference>
<dbReference type="Pfam" id="PF00270">
    <property type="entry name" value="DEAD"/>
    <property type="match status" value="1"/>
</dbReference>
<dbReference type="Pfam" id="PF21010">
    <property type="entry name" value="HA2_C"/>
    <property type="match status" value="1"/>
</dbReference>
<keyword evidence="3" id="KW-0378">Hydrolase</keyword>
<dbReference type="GO" id="GO:0003725">
    <property type="term" value="F:double-stranded RNA binding"/>
    <property type="evidence" value="ECO:0007669"/>
    <property type="project" value="TreeGrafter"/>
</dbReference>
<feature type="compositionally biased region" description="Polar residues" evidence="7">
    <location>
        <begin position="1"/>
        <end position="19"/>
    </location>
</feature>
<dbReference type="GO" id="GO:0005730">
    <property type="term" value="C:nucleolus"/>
    <property type="evidence" value="ECO:0007669"/>
    <property type="project" value="TreeGrafter"/>
</dbReference>